<feature type="domain" description="Mandelate racemase/muconate lactonizing enzyme C-terminal" evidence="4">
    <location>
        <begin position="140"/>
        <end position="243"/>
    </location>
</feature>
<evidence type="ECO:0000256" key="1">
    <source>
        <dbReference type="ARBA" id="ARBA00001946"/>
    </source>
</evidence>
<dbReference type="InterPro" id="IPR013341">
    <property type="entry name" value="Mandelate_racemase_N_dom"/>
</dbReference>
<evidence type="ECO:0000259" key="4">
    <source>
        <dbReference type="SMART" id="SM00922"/>
    </source>
</evidence>
<evidence type="ECO:0000256" key="3">
    <source>
        <dbReference type="ARBA" id="ARBA00022842"/>
    </source>
</evidence>
<dbReference type="EMBL" id="UINC01006242">
    <property type="protein sequence ID" value="SVA26343.1"/>
    <property type="molecule type" value="Genomic_DNA"/>
</dbReference>
<gene>
    <name evidence="5" type="ORF">METZ01_LOCUS79197</name>
</gene>
<name>A0A381UHZ7_9ZZZZ</name>
<dbReference type="SUPFAM" id="SSF54826">
    <property type="entry name" value="Enolase N-terminal domain-like"/>
    <property type="match status" value="1"/>
</dbReference>
<evidence type="ECO:0000256" key="2">
    <source>
        <dbReference type="ARBA" id="ARBA00022723"/>
    </source>
</evidence>
<organism evidence="5">
    <name type="scientific">marine metagenome</name>
    <dbReference type="NCBI Taxonomy" id="408172"/>
    <lineage>
        <taxon>unclassified sequences</taxon>
        <taxon>metagenomes</taxon>
        <taxon>ecological metagenomes</taxon>
    </lineage>
</organism>
<evidence type="ECO:0000313" key="5">
    <source>
        <dbReference type="EMBL" id="SVA26343.1"/>
    </source>
</evidence>
<dbReference type="InterPro" id="IPR036849">
    <property type="entry name" value="Enolase-like_C_sf"/>
</dbReference>
<dbReference type="Pfam" id="PF13378">
    <property type="entry name" value="MR_MLE_C"/>
    <property type="match status" value="1"/>
</dbReference>
<protein>
    <recommendedName>
        <fullName evidence="4">Mandelate racemase/muconate lactonizing enzyme C-terminal domain-containing protein</fullName>
    </recommendedName>
</protein>
<reference evidence="5" key="1">
    <citation type="submission" date="2018-05" db="EMBL/GenBank/DDBJ databases">
        <authorList>
            <person name="Lanie J.A."/>
            <person name="Ng W.-L."/>
            <person name="Kazmierczak K.M."/>
            <person name="Andrzejewski T.M."/>
            <person name="Davidsen T.M."/>
            <person name="Wayne K.J."/>
            <person name="Tettelin H."/>
            <person name="Glass J.I."/>
            <person name="Rusch D."/>
            <person name="Podicherti R."/>
            <person name="Tsui H.-C.T."/>
            <person name="Winkler M.E."/>
        </authorList>
    </citation>
    <scope>NUCLEOTIDE SEQUENCE</scope>
</reference>
<dbReference type="AlphaFoldDB" id="A0A381UHZ7"/>
<comment type="cofactor">
    <cofactor evidence="1">
        <name>Mg(2+)</name>
        <dbReference type="ChEBI" id="CHEBI:18420"/>
    </cofactor>
</comment>
<dbReference type="PANTHER" id="PTHR13794">
    <property type="entry name" value="ENOLASE SUPERFAMILY, MANDELATE RACEMASE"/>
    <property type="match status" value="1"/>
</dbReference>
<dbReference type="GO" id="GO:0016052">
    <property type="term" value="P:carbohydrate catabolic process"/>
    <property type="evidence" value="ECO:0007669"/>
    <property type="project" value="TreeGrafter"/>
</dbReference>
<dbReference type="SMART" id="SM00922">
    <property type="entry name" value="MR_MLE"/>
    <property type="match status" value="1"/>
</dbReference>
<dbReference type="SFLD" id="SFLDG00179">
    <property type="entry name" value="mandelate_racemase"/>
    <property type="match status" value="1"/>
</dbReference>
<keyword evidence="2" id="KW-0479">Metal-binding</keyword>
<dbReference type="Gene3D" id="3.30.390.10">
    <property type="entry name" value="Enolase-like, N-terminal domain"/>
    <property type="match status" value="1"/>
</dbReference>
<accession>A0A381UHZ7</accession>
<dbReference type="Gene3D" id="3.20.20.120">
    <property type="entry name" value="Enolase-like C-terminal domain"/>
    <property type="match status" value="1"/>
</dbReference>
<dbReference type="SUPFAM" id="SSF51604">
    <property type="entry name" value="Enolase C-terminal domain-like"/>
    <property type="match status" value="1"/>
</dbReference>
<dbReference type="PANTHER" id="PTHR13794:SF58">
    <property type="entry name" value="MITOCHONDRIAL ENOLASE SUPERFAMILY MEMBER 1"/>
    <property type="match status" value="1"/>
</dbReference>
<dbReference type="GO" id="GO:0016836">
    <property type="term" value="F:hydro-lyase activity"/>
    <property type="evidence" value="ECO:0007669"/>
    <property type="project" value="TreeGrafter"/>
</dbReference>
<sequence length="374" mass="41953">MKITDITVNRVRAPQGENAKSFVGRPGRLILQIHTDEGISGISEAGRNLKVVRSYLDELIKPILIGTDPRRPRKIWELLTLGDGQQATRYPSQIVGSIDVALWDITGKAAGMPIYQLLGGARRTEIPLYWSRGNGWSKTPEQMLEEVQEGYDKGFRAFKVRMDWRDYRQDADPTKDFAIFKKCREWLPEECTLGFDANCGYSVSTAIEQGKRFQELGIAHFEEPLPQYDYPGLKQVVDALDCAVSTGEQEISSWRFRDMIDLANPDILQPDVLNVGGLSEMIRVYEMAVVHNKPVMPHSPSVGANSMASLHLYATITNALRPHEFSEEFTGPAEEVAKLYQEPILPVNGSISIPDRPGLGLEIDQKAFQSMLDE</sequence>
<proteinExistence type="predicted"/>
<dbReference type="InterPro" id="IPR029017">
    <property type="entry name" value="Enolase-like_N"/>
</dbReference>
<dbReference type="InterPro" id="IPR046945">
    <property type="entry name" value="RHMD-like"/>
</dbReference>
<dbReference type="Pfam" id="PF02746">
    <property type="entry name" value="MR_MLE_N"/>
    <property type="match status" value="1"/>
</dbReference>
<dbReference type="CDD" id="cd03316">
    <property type="entry name" value="MR_like"/>
    <property type="match status" value="1"/>
</dbReference>
<keyword evidence="3" id="KW-0460">Magnesium</keyword>
<dbReference type="InterPro" id="IPR029065">
    <property type="entry name" value="Enolase_C-like"/>
</dbReference>
<dbReference type="SFLD" id="SFLDS00001">
    <property type="entry name" value="Enolase"/>
    <property type="match status" value="1"/>
</dbReference>
<dbReference type="GO" id="GO:0000287">
    <property type="term" value="F:magnesium ion binding"/>
    <property type="evidence" value="ECO:0007669"/>
    <property type="project" value="TreeGrafter"/>
</dbReference>
<dbReference type="InterPro" id="IPR013342">
    <property type="entry name" value="Mandelate_racemase_C"/>
</dbReference>